<evidence type="ECO:0000256" key="1">
    <source>
        <dbReference type="SAM" id="MobiDB-lite"/>
    </source>
</evidence>
<reference evidence="2 3" key="1">
    <citation type="submission" date="2019-09" db="EMBL/GenBank/DDBJ databases">
        <title>The hologenome of the rock-dwelling lichen Lasallia pustulata.</title>
        <authorList>
            <person name="Greshake Tzovaras B."/>
            <person name="Segers F."/>
            <person name="Bicker A."/>
            <person name="Dal Grande F."/>
            <person name="Otte J."/>
            <person name="Hankeln T."/>
            <person name="Schmitt I."/>
            <person name="Ebersberger I."/>
        </authorList>
    </citation>
    <scope>NUCLEOTIDE SEQUENCE [LARGE SCALE GENOMIC DNA]</scope>
    <source>
        <strain evidence="2">A1-1</strain>
    </source>
</reference>
<proteinExistence type="predicted"/>
<feature type="region of interest" description="Disordered" evidence="1">
    <location>
        <begin position="82"/>
        <end position="111"/>
    </location>
</feature>
<protein>
    <submittedName>
        <fullName evidence="2">Uncharacterized protein</fullName>
    </submittedName>
</protein>
<evidence type="ECO:0000313" key="3">
    <source>
        <dbReference type="Proteomes" id="UP000324767"/>
    </source>
</evidence>
<comment type="caution">
    <text evidence="2">The sequence shown here is derived from an EMBL/GenBank/DDBJ whole genome shotgun (WGS) entry which is preliminary data.</text>
</comment>
<name>A0A5M8Q2C2_9LECA</name>
<organism evidence="2 3">
    <name type="scientific">Lasallia pustulata</name>
    <dbReference type="NCBI Taxonomy" id="136370"/>
    <lineage>
        <taxon>Eukaryota</taxon>
        <taxon>Fungi</taxon>
        <taxon>Dikarya</taxon>
        <taxon>Ascomycota</taxon>
        <taxon>Pezizomycotina</taxon>
        <taxon>Lecanoromycetes</taxon>
        <taxon>OSLEUM clade</taxon>
        <taxon>Umbilicariomycetidae</taxon>
        <taxon>Umbilicariales</taxon>
        <taxon>Umbilicariaceae</taxon>
        <taxon>Lasallia</taxon>
    </lineage>
</organism>
<gene>
    <name evidence="2" type="ORF">FRX48_00232</name>
</gene>
<sequence length="111" mass="12396">MAAKVCGRAAGMVDLQWILAGRDEVKASWARYLRHCYVTRTEAIYKTLIVPGFTDSITDFNKRTAALKIFYDIPVHLMAKSQKPSVSQPAKDAEKNKPIPPGPEIFDLTSE</sequence>
<accession>A0A5M8Q2C2</accession>
<dbReference type="Proteomes" id="UP000324767">
    <property type="component" value="Unassembled WGS sequence"/>
</dbReference>
<dbReference type="AlphaFoldDB" id="A0A5M8Q2C2"/>
<dbReference type="EMBL" id="VXIT01000001">
    <property type="protein sequence ID" value="KAA6415517.1"/>
    <property type="molecule type" value="Genomic_DNA"/>
</dbReference>
<evidence type="ECO:0000313" key="2">
    <source>
        <dbReference type="EMBL" id="KAA6415517.1"/>
    </source>
</evidence>